<evidence type="ECO:0000313" key="4">
    <source>
        <dbReference type="Proteomes" id="UP001207930"/>
    </source>
</evidence>
<evidence type="ECO:0000256" key="2">
    <source>
        <dbReference type="SAM" id="SignalP"/>
    </source>
</evidence>
<organism evidence="3 4">
    <name type="scientific">Luteolibacter flavescens</name>
    <dbReference type="NCBI Taxonomy" id="1859460"/>
    <lineage>
        <taxon>Bacteria</taxon>
        <taxon>Pseudomonadati</taxon>
        <taxon>Verrucomicrobiota</taxon>
        <taxon>Verrucomicrobiia</taxon>
        <taxon>Verrucomicrobiales</taxon>
        <taxon>Verrucomicrobiaceae</taxon>
        <taxon>Luteolibacter</taxon>
    </lineage>
</organism>
<accession>A0ABT3FJY5</accession>
<feature type="region of interest" description="Disordered" evidence="1">
    <location>
        <begin position="33"/>
        <end position="56"/>
    </location>
</feature>
<keyword evidence="2" id="KW-0732">Signal</keyword>
<dbReference type="Proteomes" id="UP001207930">
    <property type="component" value="Unassembled WGS sequence"/>
</dbReference>
<sequence length="127" mass="13777">MKLLRSILAVLFAIVIANPACCCALDPVHETAKTSHCCGGGSKKKDSDGKKHPHQDGPCICAMKSPKQVEDPPVLPVFTAIELPPVLMSLAEIPVPPVPVSELPQPDFHHDTGPPRLRLVMFQRFLI</sequence>
<dbReference type="RefSeq" id="WP_264499812.1">
    <property type="nucleotide sequence ID" value="NZ_JAPDDS010000002.1"/>
</dbReference>
<proteinExistence type="predicted"/>
<feature type="chain" id="PRO_5046547063" description="Secreted protein" evidence="2">
    <location>
        <begin position="23"/>
        <end position="127"/>
    </location>
</feature>
<protein>
    <recommendedName>
        <fullName evidence="5">Secreted protein</fullName>
    </recommendedName>
</protein>
<evidence type="ECO:0008006" key="5">
    <source>
        <dbReference type="Google" id="ProtNLM"/>
    </source>
</evidence>
<dbReference type="EMBL" id="JAPDDS010000002">
    <property type="protein sequence ID" value="MCW1883850.1"/>
    <property type="molecule type" value="Genomic_DNA"/>
</dbReference>
<name>A0ABT3FJY5_9BACT</name>
<keyword evidence="4" id="KW-1185">Reference proteome</keyword>
<feature type="signal peptide" evidence="2">
    <location>
        <begin position="1"/>
        <end position="22"/>
    </location>
</feature>
<gene>
    <name evidence="3" type="ORF">OKA04_03870</name>
</gene>
<evidence type="ECO:0000313" key="3">
    <source>
        <dbReference type="EMBL" id="MCW1883850.1"/>
    </source>
</evidence>
<evidence type="ECO:0000256" key="1">
    <source>
        <dbReference type="SAM" id="MobiDB-lite"/>
    </source>
</evidence>
<reference evidence="3 4" key="1">
    <citation type="submission" date="2022-10" db="EMBL/GenBank/DDBJ databases">
        <title>Luteolibacter flavescens strain MCCC 1K03193, whole genome shotgun sequencing project.</title>
        <authorList>
            <person name="Zhao G."/>
            <person name="Shen L."/>
        </authorList>
    </citation>
    <scope>NUCLEOTIDE SEQUENCE [LARGE SCALE GENOMIC DNA]</scope>
    <source>
        <strain evidence="3 4">MCCC 1K03193</strain>
    </source>
</reference>
<comment type="caution">
    <text evidence="3">The sequence shown here is derived from an EMBL/GenBank/DDBJ whole genome shotgun (WGS) entry which is preliminary data.</text>
</comment>